<dbReference type="RefSeq" id="WP_121907051.1">
    <property type="nucleotide sequence ID" value="NZ_REFC01000012.1"/>
</dbReference>
<organism evidence="2 3">
    <name type="scientific">Ulvibacter antarcticus</name>
    <dbReference type="NCBI Taxonomy" id="442714"/>
    <lineage>
        <taxon>Bacteria</taxon>
        <taxon>Pseudomonadati</taxon>
        <taxon>Bacteroidota</taxon>
        <taxon>Flavobacteriia</taxon>
        <taxon>Flavobacteriales</taxon>
        <taxon>Flavobacteriaceae</taxon>
        <taxon>Ulvibacter</taxon>
    </lineage>
</organism>
<dbReference type="PANTHER" id="PTHR33993:SF2">
    <property type="entry name" value="VOC DOMAIN-CONTAINING PROTEIN"/>
    <property type="match status" value="1"/>
</dbReference>
<dbReference type="Gene3D" id="3.10.180.10">
    <property type="entry name" value="2,3-Dihydroxybiphenyl 1,2-Dioxygenase, domain 1"/>
    <property type="match status" value="1"/>
</dbReference>
<evidence type="ECO:0000313" key="3">
    <source>
        <dbReference type="Proteomes" id="UP000271339"/>
    </source>
</evidence>
<sequence length="124" mass="14001">MKQNMVSWFEIPVSDMDRAKAFYEQVFNLKISVQDFGGVVMGWFPNEGEAYGATGTLIKNEGYIPSEKGTLVYFSSEDVQIELKRIKKAGGSIRQEKTMISPEHGYMAVFIDTEGNRVALYSKK</sequence>
<dbReference type="Proteomes" id="UP000271339">
    <property type="component" value="Unassembled WGS sequence"/>
</dbReference>
<dbReference type="PANTHER" id="PTHR33993">
    <property type="entry name" value="GLYOXALASE-RELATED"/>
    <property type="match status" value="1"/>
</dbReference>
<dbReference type="InterPro" id="IPR037523">
    <property type="entry name" value="VOC_core"/>
</dbReference>
<dbReference type="InterPro" id="IPR029068">
    <property type="entry name" value="Glyas_Bleomycin-R_OHBP_Dase"/>
</dbReference>
<gene>
    <name evidence="2" type="ORF">BXY75_1494</name>
</gene>
<evidence type="ECO:0000313" key="2">
    <source>
        <dbReference type="EMBL" id="RMA64617.1"/>
    </source>
</evidence>
<keyword evidence="3" id="KW-1185">Reference proteome</keyword>
<dbReference type="OrthoDB" id="9804235at2"/>
<dbReference type="SUPFAM" id="SSF54593">
    <property type="entry name" value="Glyoxalase/Bleomycin resistance protein/Dihydroxybiphenyl dioxygenase"/>
    <property type="match status" value="1"/>
</dbReference>
<reference evidence="2 3" key="1">
    <citation type="submission" date="2018-10" db="EMBL/GenBank/DDBJ databases">
        <title>Genomic Encyclopedia of Archaeal and Bacterial Type Strains, Phase II (KMG-II): from individual species to whole genera.</title>
        <authorList>
            <person name="Goeker M."/>
        </authorList>
    </citation>
    <scope>NUCLEOTIDE SEQUENCE [LARGE SCALE GENOMIC DNA]</scope>
    <source>
        <strain evidence="2 3">DSM 23424</strain>
    </source>
</reference>
<feature type="domain" description="VOC" evidence="1">
    <location>
        <begin position="5"/>
        <end position="123"/>
    </location>
</feature>
<evidence type="ECO:0000259" key="1">
    <source>
        <dbReference type="PROSITE" id="PS51819"/>
    </source>
</evidence>
<comment type="caution">
    <text evidence="2">The sequence shown here is derived from an EMBL/GenBank/DDBJ whole genome shotgun (WGS) entry which is preliminary data.</text>
</comment>
<proteinExistence type="predicted"/>
<accession>A0A3L9YXQ7</accession>
<dbReference type="AlphaFoldDB" id="A0A3L9YXQ7"/>
<dbReference type="PROSITE" id="PS51819">
    <property type="entry name" value="VOC"/>
    <property type="match status" value="1"/>
</dbReference>
<dbReference type="InterPro" id="IPR052164">
    <property type="entry name" value="Anthracycline_SecMetBiosynth"/>
</dbReference>
<protein>
    <recommendedName>
        <fullName evidence="1">VOC domain-containing protein</fullName>
    </recommendedName>
</protein>
<dbReference type="InterPro" id="IPR004360">
    <property type="entry name" value="Glyas_Fos-R_dOase_dom"/>
</dbReference>
<dbReference type="EMBL" id="REFC01000012">
    <property type="protein sequence ID" value="RMA64617.1"/>
    <property type="molecule type" value="Genomic_DNA"/>
</dbReference>
<name>A0A3L9YXQ7_9FLAO</name>
<dbReference type="Pfam" id="PF00903">
    <property type="entry name" value="Glyoxalase"/>
    <property type="match status" value="1"/>
</dbReference>
<dbReference type="CDD" id="cd07247">
    <property type="entry name" value="SgaA_N_like"/>
    <property type="match status" value="1"/>
</dbReference>